<organism evidence="1 2">
    <name type="scientific">Phlebia brevispora</name>
    <dbReference type="NCBI Taxonomy" id="194682"/>
    <lineage>
        <taxon>Eukaryota</taxon>
        <taxon>Fungi</taxon>
        <taxon>Dikarya</taxon>
        <taxon>Basidiomycota</taxon>
        <taxon>Agaricomycotina</taxon>
        <taxon>Agaricomycetes</taxon>
        <taxon>Polyporales</taxon>
        <taxon>Meruliaceae</taxon>
        <taxon>Phlebia</taxon>
    </lineage>
</organism>
<dbReference type="Proteomes" id="UP001148662">
    <property type="component" value="Unassembled WGS sequence"/>
</dbReference>
<sequence length="404" mass="44752">MYTTCHMTLDVEHHDSVPFGYVIFVSATLTCYELIAGLEYDSLFLKRYKWTASTWIFLLNRYCLSIATVMAIFLYKQEWKLRAIGGSIPDRAVRSNVCTYIVATVVGTITTINAAVFSALRIYALLGRNVSCSLSVLACGLVPAAAAFYELSMISAVTHGKDASNSDLHHGPPIMEFIETNLIYFSYKTYIHHNLKVPQILTAASAISLIVADVAVIVVTWLKTYREAREAASLNVKGLSRILLQDGTIYFLASQVGNIAQLNVTYVRSSFSTTSFVIAAMAGVLRPILISRFIIDLRRADADGGASVASFSRFTIPNFTMPIMTQEESKEPTAAPPELDETDLREQATDIVEVDRGNPGNNPQHELETEPSVLQGIHVDRNESIKDVPQSMFRGFMDNMTVEY</sequence>
<comment type="caution">
    <text evidence="1">The sequence shown here is derived from an EMBL/GenBank/DDBJ whole genome shotgun (WGS) entry which is preliminary data.</text>
</comment>
<proteinExistence type="predicted"/>
<reference evidence="1" key="1">
    <citation type="submission" date="2022-07" db="EMBL/GenBank/DDBJ databases">
        <title>Genome Sequence of Phlebia brevispora.</title>
        <authorList>
            <person name="Buettner E."/>
        </authorList>
    </citation>
    <scope>NUCLEOTIDE SEQUENCE</scope>
    <source>
        <strain evidence="1">MPL23</strain>
    </source>
</reference>
<gene>
    <name evidence="1" type="ORF">NM688_g1314</name>
</gene>
<evidence type="ECO:0000313" key="1">
    <source>
        <dbReference type="EMBL" id="KAJ3557723.1"/>
    </source>
</evidence>
<protein>
    <submittedName>
        <fullName evidence="1">Uncharacterized protein</fullName>
    </submittedName>
</protein>
<dbReference type="EMBL" id="JANHOG010000136">
    <property type="protein sequence ID" value="KAJ3557723.1"/>
    <property type="molecule type" value="Genomic_DNA"/>
</dbReference>
<evidence type="ECO:0000313" key="2">
    <source>
        <dbReference type="Proteomes" id="UP001148662"/>
    </source>
</evidence>
<keyword evidence="2" id="KW-1185">Reference proteome</keyword>
<name>A0ACC1TBM7_9APHY</name>
<accession>A0ACC1TBM7</accession>